<comment type="caution">
    <text evidence="1">The sequence shown here is derived from an EMBL/GenBank/DDBJ whole genome shotgun (WGS) entry which is preliminary data.</text>
</comment>
<dbReference type="AlphaFoldDB" id="V6S3I9"/>
<name>V6S3I9_9FLAO</name>
<reference evidence="1 2" key="1">
    <citation type="journal article" date="2015" name="Stand. Genomic Sci.">
        <title>Genomic Encyclopedia of Bacterial and Archaeal Type Strains, Phase III: the genomes of soil and plant-associated and newly described type strains.</title>
        <authorList>
            <person name="Whitman W.B."/>
            <person name="Woyke T."/>
            <person name="Klenk H.P."/>
            <person name="Zhou Y."/>
            <person name="Lilburn T.G."/>
            <person name="Beck B.J."/>
            <person name="De Vos P."/>
            <person name="Vandamme P."/>
            <person name="Eisen J.A."/>
            <person name="Garrity G."/>
            <person name="Hugenholtz P."/>
            <person name="Kyrpides N.C."/>
        </authorList>
    </citation>
    <scope>NUCLEOTIDE SEQUENCE [LARGE SCALE GENOMIC DNA]</scope>
    <source>
        <strain evidence="1 2">CGMCC 1.7270</strain>
    </source>
</reference>
<dbReference type="RefSeq" id="WP_023569849.1">
    <property type="nucleotide sequence ID" value="NZ_AVBI01000005.1"/>
</dbReference>
<dbReference type="OrthoDB" id="1376915at2"/>
<organism evidence="1 2">
    <name type="scientific">Flavobacterium cauense R2A-7</name>
    <dbReference type="NCBI Taxonomy" id="1341154"/>
    <lineage>
        <taxon>Bacteria</taxon>
        <taxon>Pseudomonadati</taxon>
        <taxon>Bacteroidota</taxon>
        <taxon>Flavobacteriia</taxon>
        <taxon>Flavobacteriales</taxon>
        <taxon>Flavobacteriaceae</taxon>
        <taxon>Flavobacterium</taxon>
    </lineage>
</organism>
<keyword evidence="2" id="KW-1185">Reference proteome</keyword>
<dbReference type="Proteomes" id="UP000319848">
    <property type="component" value="Unassembled WGS sequence"/>
</dbReference>
<dbReference type="EMBL" id="VLKQ01000028">
    <property type="protein sequence ID" value="TWI07386.1"/>
    <property type="molecule type" value="Genomic_DNA"/>
</dbReference>
<dbReference type="PROSITE" id="PS51257">
    <property type="entry name" value="PROKAR_LIPOPROTEIN"/>
    <property type="match status" value="1"/>
</dbReference>
<protein>
    <submittedName>
        <fullName evidence="1">Uncharacterized protein</fullName>
    </submittedName>
</protein>
<evidence type="ECO:0000313" key="1">
    <source>
        <dbReference type="EMBL" id="TWI07386.1"/>
    </source>
</evidence>
<evidence type="ECO:0000313" key="2">
    <source>
        <dbReference type="Proteomes" id="UP000319848"/>
    </source>
</evidence>
<sequence length="204" mass="24106">MTKRLNKISIILILLITSCNNLRKNDNIEKTDNEPIQKKYQEIIPNKLVYEFINNVLLKENKIYQSCENLLNKNYFIDIKGDSTLISKIDTLFSKEDKDFIKAQYLNANNFVLDPKLIKEKKLIKLDTTINSKEDLKRFWQNVNKKYNCVGFIRVPIFNKKRDTVIVQVSYNCGAFCAEGATYIYKLNENNRWELLITFDKWIS</sequence>
<gene>
    <name evidence="1" type="ORF">IP98_02961</name>
</gene>
<dbReference type="STRING" id="1341154.FCR2A7T_06750"/>
<proteinExistence type="predicted"/>
<accession>V6S3I9</accession>